<dbReference type="InterPro" id="IPR017642">
    <property type="entry name" value="DNA_S_mod_DndB"/>
</dbReference>
<organism evidence="1 2">
    <name type="scientific">Neobacillus bataviensis LMG 21833</name>
    <dbReference type="NCBI Taxonomy" id="1117379"/>
    <lineage>
        <taxon>Bacteria</taxon>
        <taxon>Bacillati</taxon>
        <taxon>Bacillota</taxon>
        <taxon>Bacilli</taxon>
        <taxon>Bacillales</taxon>
        <taxon>Bacillaceae</taxon>
        <taxon>Neobacillus</taxon>
    </lineage>
</organism>
<comment type="caution">
    <text evidence="1">The sequence shown here is derived from an EMBL/GenBank/DDBJ whole genome shotgun (WGS) entry which is preliminary data.</text>
</comment>
<dbReference type="EMBL" id="AJLS01000057">
    <property type="protein sequence ID" value="EKN69266.1"/>
    <property type="molecule type" value="Genomic_DNA"/>
</dbReference>
<dbReference type="CDD" id="cd16414">
    <property type="entry name" value="dndB_like"/>
    <property type="match status" value="1"/>
</dbReference>
<protein>
    <recommendedName>
        <fullName evidence="3">DGQHR domain-containing protein</fullName>
    </recommendedName>
</protein>
<dbReference type="NCBIfam" id="TIGR03187">
    <property type="entry name" value="DGQHR"/>
    <property type="match status" value="1"/>
</dbReference>
<dbReference type="Proteomes" id="UP000006316">
    <property type="component" value="Unassembled WGS sequence"/>
</dbReference>
<keyword evidence="2" id="KW-1185">Reference proteome</keyword>
<name>K6E7I1_9BACI</name>
<reference evidence="1 2" key="1">
    <citation type="journal article" date="2012" name="Front. Microbiol.">
        <title>Redundancy and modularity in membrane-associated dissimilatory nitrate reduction in Bacillus.</title>
        <authorList>
            <person name="Heylen K."/>
            <person name="Keltjens J."/>
        </authorList>
    </citation>
    <scope>NUCLEOTIDE SEQUENCE [LARGE SCALE GENOMIC DNA]</scope>
    <source>
        <strain evidence="2">LMG 21833T</strain>
    </source>
</reference>
<accession>K6E7I1</accession>
<dbReference type="InterPro" id="IPR017601">
    <property type="entry name" value="DGQHR-contain_dom"/>
</dbReference>
<dbReference type="STRING" id="1117379.BABA_10401"/>
<dbReference type="PATRIC" id="fig|1117379.3.peg.2169"/>
<evidence type="ECO:0000313" key="2">
    <source>
        <dbReference type="Proteomes" id="UP000006316"/>
    </source>
</evidence>
<dbReference type="Pfam" id="PF14072">
    <property type="entry name" value="DndB"/>
    <property type="match status" value="1"/>
</dbReference>
<dbReference type="eggNOG" id="ENOG502Z8U6">
    <property type="taxonomic scope" value="Bacteria"/>
</dbReference>
<dbReference type="AlphaFoldDB" id="K6E7I1"/>
<dbReference type="RefSeq" id="WP_007085097.1">
    <property type="nucleotide sequence ID" value="NZ_AJLS01000057.1"/>
</dbReference>
<proteinExistence type="predicted"/>
<gene>
    <name evidence="1" type="ORF">BABA_10401</name>
</gene>
<evidence type="ECO:0008006" key="3">
    <source>
        <dbReference type="Google" id="ProtNLM"/>
    </source>
</evidence>
<sequence>MSNHDFRTIIEGIDYNQFGKKVLATQLRFSTLEALFEVDQEVQRKLDTQRRSEIREFILKSLKGKDFYFSPFIFSARGAFNNTEHGWALEPGTKLYILDGQHRSSAMSSALSHLKSQKETAEEMGNDKEAKIIQGYIEKLRDYPVAMQVYLDLTQEEERQLFTDINTERKEAHIGLIMQYDHRDEYTELTRKVAKRLQSEFEIEQELSRLTNYNSSVTSLTIMKKCLLAMFEGNLTVKKGEANFGNYKPNEIIAISQLFFETWQQIFPKQMANRRKFVTGLTGIQVALAYTVFHLTKNYSISHQEAIMQLSKLKKHCTWEHDHPLFTHLYDPGTRRIKHHSSTTAIQKTAWKFKAMIDKERIGST</sequence>
<dbReference type="OrthoDB" id="2439680at2"/>
<evidence type="ECO:0000313" key="1">
    <source>
        <dbReference type="EMBL" id="EKN69266.1"/>
    </source>
</evidence>